<dbReference type="SUPFAM" id="SSF50998">
    <property type="entry name" value="Quinoprotein alcohol dehydrogenase-like"/>
    <property type="match status" value="1"/>
</dbReference>
<dbReference type="PANTHER" id="PTHR34512">
    <property type="entry name" value="CELL SURFACE PROTEIN"/>
    <property type="match status" value="1"/>
</dbReference>
<evidence type="ECO:0000256" key="1">
    <source>
        <dbReference type="SAM" id="Phobius"/>
    </source>
</evidence>
<evidence type="ECO:0000313" key="4">
    <source>
        <dbReference type="Proteomes" id="UP001317870"/>
    </source>
</evidence>
<reference evidence="3 4" key="1">
    <citation type="submission" date="2022-11" db="EMBL/GenBank/DDBJ databases">
        <title>Genome Sequencing of Nocardia sp. ON39_IFM12276 and assembly.</title>
        <authorList>
            <person name="Shimojima M."/>
            <person name="Toyokawa M."/>
            <person name="Uesaka K."/>
        </authorList>
    </citation>
    <scope>NUCLEOTIDE SEQUENCE [LARGE SCALE GENOMIC DNA]</scope>
    <source>
        <strain evidence="3 4">IFM 12276</strain>
    </source>
</reference>
<dbReference type="Proteomes" id="UP001317870">
    <property type="component" value="Chromosome"/>
</dbReference>
<feature type="domain" description="Pyrrolo-quinoline quinone repeat" evidence="2">
    <location>
        <begin position="341"/>
        <end position="406"/>
    </location>
</feature>
<dbReference type="EMBL" id="AP026978">
    <property type="protein sequence ID" value="BDT99965.1"/>
    <property type="molecule type" value="Genomic_DNA"/>
</dbReference>
<proteinExistence type="predicted"/>
<evidence type="ECO:0000259" key="2">
    <source>
        <dbReference type="Pfam" id="PF13360"/>
    </source>
</evidence>
<organism evidence="3 4">
    <name type="scientific">Nocardia sputorum</name>
    <dbReference type="NCBI Taxonomy" id="2984338"/>
    <lineage>
        <taxon>Bacteria</taxon>
        <taxon>Bacillati</taxon>
        <taxon>Actinomycetota</taxon>
        <taxon>Actinomycetes</taxon>
        <taxon>Mycobacteriales</taxon>
        <taxon>Nocardiaceae</taxon>
        <taxon>Nocardia</taxon>
    </lineage>
</organism>
<dbReference type="InterPro" id="IPR015943">
    <property type="entry name" value="WD40/YVTN_repeat-like_dom_sf"/>
</dbReference>
<keyword evidence="1" id="KW-1133">Transmembrane helix</keyword>
<protein>
    <recommendedName>
        <fullName evidence="2">Pyrrolo-quinoline quinone repeat domain-containing protein</fullName>
    </recommendedName>
</protein>
<accession>A0ABM8CY49</accession>
<dbReference type="InterPro" id="IPR002372">
    <property type="entry name" value="PQQ_rpt_dom"/>
</dbReference>
<sequence length="476" mass="50620">MHEETRMNKAAEWLTDQGKRKFWIPVLIVVVVASIGAVVWVNRSPVHPPQVSGAHGRFLISQRLDSAPVPQWTLRAADLSGEPGAVLLAAPQNLHRYYGYGSPVDAGTMIVAATAVPGAPGPGENAGLTVGPVRMHGIDPDTGHVRWTTEAGELLGCREQVFDGQLACRGAHRVLIIEAATGAVLGDHTTDFEVTDVAVRDGVVSVAGRTADWMTAVLMRGTVSDLGATWQRTYPTPVPGDPVTPRIDVLARDYFLDGHDHGVRVHDLRTGELLFTGPVVHTFEGGIVASQVIERGWSAGRVTLVGRSGHPITEVGNASSVFDWYPAATATPPPILTGESAYERTTGRVLWTNAQIGIDEPIGRKSAIAGVVDNTVIVRSLDGSELAGLDLTDGHRIWQQPTPFPNPARYDGITDASHLILTDGTTVHAIDAADGSTSWSMPLPPSGRPNFRSAVKALGGRMVTVTAQEFTGYAPA</sequence>
<dbReference type="InterPro" id="IPR011047">
    <property type="entry name" value="Quinoprotein_ADH-like_sf"/>
</dbReference>
<gene>
    <name evidence="3" type="ORF">IFM12276_29940</name>
</gene>
<evidence type="ECO:0000313" key="3">
    <source>
        <dbReference type="EMBL" id="BDT99965.1"/>
    </source>
</evidence>
<keyword evidence="1" id="KW-0472">Membrane</keyword>
<dbReference type="Pfam" id="PF13360">
    <property type="entry name" value="PQQ_2"/>
    <property type="match status" value="1"/>
</dbReference>
<feature type="transmembrane region" description="Helical" evidence="1">
    <location>
        <begin position="21"/>
        <end position="41"/>
    </location>
</feature>
<name>A0ABM8CY49_9NOCA</name>
<keyword evidence="4" id="KW-1185">Reference proteome</keyword>
<keyword evidence="1" id="KW-0812">Transmembrane</keyword>
<dbReference type="PANTHER" id="PTHR34512:SF30">
    <property type="entry name" value="OUTER MEMBRANE PROTEIN ASSEMBLY FACTOR BAMB"/>
    <property type="match status" value="1"/>
</dbReference>
<dbReference type="Gene3D" id="2.130.10.10">
    <property type="entry name" value="YVTN repeat-like/Quinoprotein amine dehydrogenase"/>
    <property type="match status" value="1"/>
</dbReference>